<feature type="domain" description="GGDEF" evidence="5">
    <location>
        <begin position="195"/>
        <end position="328"/>
    </location>
</feature>
<feature type="transmembrane region" description="Helical" evidence="4">
    <location>
        <begin position="68"/>
        <end position="87"/>
    </location>
</feature>
<keyword evidence="4" id="KW-0472">Membrane</keyword>
<feature type="transmembrane region" description="Helical" evidence="4">
    <location>
        <begin position="46"/>
        <end position="62"/>
    </location>
</feature>
<dbReference type="Proteomes" id="UP000032568">
    <property type="component" value="Chromosome"/>
</dbReference>
<dbReference type="InterPro" id="IPR029787">
    <property type="entry name" value="Nucleotide_cyclase"/>
</dbReference>
<sequence length="329" mass="37055">MGLGGLLWGTLSFFSGLVWQSLIPYGYTLITIVNFTYLYFSKKFEVVRIIQMAISVLLPFLFQISLGGFIPSGAVIIWSILSILVGFTFQNRFTTLRWFIFYLALIIAGGIIDSNIFLAGSVDTYGLSILFFTLNLCVTSTIIFIMFFYFATNVDNLKTQLETLAHTDSLTNIPNRRHIFEIMETEFNRVKRSGGTFAVMMLDIDHFKKINDNFGHATGDEVIKCFSRCLTGNIRNIDSVGRYGGEEFILFLPDSTLEQARISAQRINSHCRDLQVGTMNSPCEFTVSIGISVFTRTDNCIDEIIARADTALYQAKENGRDQVRTNPAV</sequence>
<proteinExistence type="predicted"/>
<dbReference type="Gene3D" id="3.30.70.270">
    <property type="match status" value="1"/>
</dbReference>
<feature type="transmembrane region" description="Helical" evidence="4">
    <location>
        <begin position="99"/>
        <end position="119"/>
    </location>
</feature>
<dbReference type="SUPFAM" id="SSF55073">
    <property type="entry name" value="Nucleotide cyclase"/>
    <property type="match status" value="1"/>
</dbReference>
<dbReference type="Pfam" id="PF00990">
    <property type="entry name" value="GGDEF"/>
    <property type="match status" value="1"/>
</dbReference>
<evidence type="ECO:0000256" key="4">
    <source>
        <dbReference type="SAM" id="Phobius"/>
    </source>
</evidence>
<dbReference type="PANTHER" id="PTHR45138">
    <property type="entry name" value="REGULATORY COMPONENTS OF SENSORY TRANSDUCTION SYSTEM"/>
    <property type="match status" value="1"/>
</dbReference>
<keyword evidence="4" id="KW-1133">Transmembrane helix</keyword>
<dbReference type="RefSeq" id="WP_053042926.1">
    <property type="nucleotide sequence ID" value="NZ_CP059735.1"/>
</dbReference>
<evidence type="ECO:0000313" key="6">
    <source>
        <dbReference type="EMBL" id="WDD97867.1"/>
    </source>
</evidence>
<feature type="transmembrane region" description="Helical" evidence="4">
    <location>
        <begin position="17"/>
        <end position="39"/>
    </location>
</feature>
<organism evidence="6 7">
    <name type="scientific">Thalassomonas actiniarum</name>
    <dbReference type="NCBI Taxonomy" id="485447"/>
    <lineage>
        <taxon>Bacteria</taxon>
        <taxon>Pseudomonadati</taxon>
        <taxon>Pseudomonadota</taxon>
        <taxon>Gammaproteobacteria</taxon>
        <taxon>Alteromonadales</taxon>
        <taxon>Colwelliaceae</taxon>
        <taxon>Thalassomonas</taxon>
    </lineage>
</organism>
<evidence type="ECO:0000313" key="7">
    <source>
        <dbReference type="Proteomes" id="UP000032568"/>
    </source>
</evidence>
<dbReference type="FunFam" id="3.30.70.270:FF:000001">
    <property type="entry name" value="Diguanylate cyclase domain protein"/>
    <property type="match status" value="1"/>
</dbReference>
<evidence type="ECO:0000256" key="3">
    <source>
        <dbReference type="ARBA" id="ARBA00034247"/>
    </source>
</evidence>
<reference evidence="6 7" key="2">
    <citation type="journal article" date="2022" name="Mar. Drugs">
        <title>Bioassay-Guided Fractionation Leads to the Detection of Cholic Acid Generated by the Rare Thalassomonas sp.</title>
        <authorList>
            <person name="Pheiffer F."/>
            <person name="Schneider Y.K."/>
            <person name="Hansen E.H."/>
            <person name="Andersen J.H."/>
            <person name="Isaksson J."/>
            <person name="Busche T."/>
            <person name="R C."/>
            <person name="Kalinowski J."/>
            <person name="Zyl L.V."/>
            <person name="Trindade M."/>
        </authorList>
    </citation>
    <scope>NUCLEOTIDE SEQUENCE [LARGE SCALE GENOMIC DNA]</scope>
    <source>
        <strain evidence="6 7">A5K-106</strain>
    </source>
</reference>
<dbReference type="NCBIfam" id="TIGR00254">
    <property type="entry name" value="GGDEF"/>
    <property type="match status" value="1"/>
</dbReference>
<keyword evidence="7" id="KW-1185">Reference proteome</keyword>
<dbReference type="KEGG" id="tact:SG35_021625"/>
<name>A0AAF0C1W3_9GAMM</name>
<dbReference type="GO" id="GO:0052621">
    <property type="term" value="F:diguanylate cyclase activity"/>
    <property type="evidence" value="ECO:0007669"/>
    <property type="project" value="UniProtKB-EC"/>
</dbReference>
<dbReference type="InterPro" id="IPR050469">
    <property type="entry name" value="Diguanylate_Cyclase"/>
</dbReference>
<dbReference type="EMBL" id="CP059735">
    <property type="protein sequence ID" value="WDD97867.1"/>
    <property type="molecule type" value="Genomic_DNA"/>
</dbReference>
<dbReference type="InterPro" id="IPR043128">
    <property type="entry name" value="Rev_trsase/Diguanyl_cyclase"/>
</dbReference>
<dbReference type="SMART" id="SM00267">
    <property type="entry name" value="GGDEF"/>
    <property type="match status" value="1"/>
</dbReference>
<dbReference type="InterPro" id="IPR000160">
    <property type="entry name" value="GGDEF_dom"/>
</dbReference>
<dbReference type="EC" id="2.7.7.65" evidence="2"/>
<evidence type="ECO:0000256" key="1">
    <source>
        <dbReference type="ARBA" id="ARBA00001946"/>
    </source>
</evidence>
<dbReference type="AlphaFoldDB" id="A0AAF0C1W3"/>
<comment type="catalytic activity">
    <reaction evidence="3">
        <text>2 GTP = 3',3'-c-di-GMP + 2 diphosphate</text>
        <dbReference type="Rhea" id="RHEA:24898"/>
        <dbReference type="ChEBI" id="CHEBI:33019"/>
        <dbReference type="ChEBI" id="CHEBI:37565"/>
        <dbReference type="ChEBI" id="CHEBI:58805"/>
        <dbReference type="EC" id="2.7.7.65"/>
    </reaction>
</comment>
<dbReference type="PANTHER" id="PTHR45138:SF9">
    <property type="entry name" value="DIGUANYLATE CYCLASE DGCM-RELATED"/>
    <property type="match status" value="1"/>
</dbReference>
<reference evidence="6 7" key="1">
    <citation type="journal article" date="2015" name="Genome Announc.">
        <title>Draft Genome Sequences of Marine Isolates of Thalassomonas viridans and Thalassomonas actiniarum.</title>
        <authorList>
            <person name="Olonade I."/>
            <person name="van Zyl L.J."/>
            <person name="Trindade M."/>
        </authorList>
    </citation>
    <scope>NUCLEOTIDE SEQUENCE [LARGE SCALE GENOMIC DNA]</scope>
    <source>
        <strain evidence="6 7">A5K-106</strain>
    </source>
</reference>
<dbReference type="PROSITE" id="PS50887">
    <property type="entry name" value="GGDEF"/>
    <property type="match status" value="1"/>
</dbReference>
<evidence type="ECO:0000259" key="5">
    <source>
        <dbReference type="PROSITE" id="PS50887"/>
    </source>
</evidence>
<keyword evidence="4" id="KW-0812">Transmembrane</keyword>
<gene>
    <name evidence="6" type="ORF">SG35_021625</name>
</gene>
<dbReference type="CDD" id="cd01949">
    <property type="entry name" value="GGDEF"/>
    <property type="match status" value="1"/>
</dbReference>
<accession>A0AAF0C1W3</accession>
<feature type="transmembrane region" description="Helical" evidence="4">
    <location>
        <begin position="125"/>
        <end position="151"/>
    </location>
</feature>
<comment type="cofactor">
    <cofactor evidence="1">
        <name>Mg(2+)</name>
        <dbReference type="ChEBI" id="CHEBI:18420"/>
    </cofactor>
</comment>
<protein>
    <recommendedName>
        <fullName evidence="2">diguanylate cyclase</fullName>
        <ecNumber evidence="2">2.7.7.65</ecNumber>
    </recommendedName>
</protein>
<evidence type="ECO:0000256" key="2">
    <source>
        <dbReference type="ARBA" id="ARBA00012528"/>
    </source>
</evidence>